<organism evidence="1 2">
    <name type="scientific">Cyanobacterium aponinum (strain PCC 10605)</name>
    <dbReference type="NCBI Taxonomy" id="755178"/>
    <lineage>
        <taxon>Bacteria</taxon>
        <taxon>Bacillati</taxon>
        <taxon>Cyanobacteriota</taxon>
        <taxon>Cyanophyceae</taxon>
        <taxon>Oscillatoriophycideae</taxon>
        <taxon>Chroococcales</taxon>
        <taxon>Geminocystaceae</taxon>
        <taxon>Cyanobacterium</taxon>
    </lineage>
</organism>
<dbReference type="InterPro" id="IPR027417">
    <property type="entry name" value="P-loop_NTPase"/>
</dbReference>
<dbReference type="HOGENOM" id="CLU_072542_0_0_3"/>
<dbReference type="EMBL" id="CP003947">
    <property type="protein sequence ID" value="AFZ53311.1"/>
    <property type="molecule type" value="Genomic_DNA"/>
</dbReference>
<dbReference type="Pfam" id="PF13469">
    <property type="entry name" value="Sulfotransfer_3"/>
    <property type="match status" value="1"/>
</dbReference>
<evidence type="ECO:0008006" key="3">
    <source>
        <dbReference type="Google" id="ProtNLM"/>
    </source>
</evidence>
<dbReference type="OrthoDB" id="9800698at2"/>
<proteinExistence type="predicted"/>
<evidence type="ECO:0000313" key="1">
    <source>
        <dbReference type="EMBL" id="AFZ53311.1"/>
    </source>
</evidence>
<dbReference type="STRING" id="755178.Cyan10605_1192"/>
<protein>
    <recommendedName>
        <fullName evidence="3">Sulfotransferase</fullName>
    </recommendedName>
</protein>
<sequence length="329" mass="39124">MDNKKRLIEHQKPEELEELLKYFENLFNPLEEKEISDIDLCDEPILYIMGCARSGSTLVYQYLTESGLFTYPTNFISRFYYAPYLGAKLQQMLIEYDFREEIFTKNKTSLFTSNLGKTKGVMSPHEFWYFWRRFFIFGDIQKLSPEVIKDVNTDKFIKDLRAFQSVKKLPLVLKGMILNWHIPLLSSLYENSYFLFVKRDIKTNANSLVRAREKFFGDAKQWYSFKPPNYHKVINLEPIYQTVWQVMVTNLAIETGLNSIDSTKVFTIDYEKFCQNPQSLLEELCHKWKKEMPSNMKNLPQYFDIKKHPNISLYNWDNILSKVENLNLS</sequence>
<dbReference type="SUPFAM" id="SSF52540">
    <property type="entry name" value="P-loop containing nucleoside triphosphate hydrolases"/>
    <property type="match status" value="1"/>
</dbReference>
<dbReference type="RefSeq" id="WP_015219040.1">
    <property type="nucleotide sequence ID" value="NC_019776.1"/>
</dbReference>
<evidence type="ECO:0000313" key="2">
    <source>
        <dbReference type="Proteomes" id="UP000010480"/>
    </source>
</evidence>
<accession>K9Z282</accession>
<keyword evidence="2" id="KW-1185">Reference proteome</keyword>
<dbReference type="AlphaFoldDB" id="K9Z282"/>
<gene>
    <name evidence="1" type="ordered locus">Cyan10605_1192</name>
</gene>
<dbReference type="Gene3D" id="3.40.50.300">
    <property type="entry name" value="P-loop containing nucleotide triphosphate hydrolases"/>
    <property type="match status" value="1"/>
</dbReference>
<dbReference type="Proteomes" id="UP000010480">
    <property type="component" value="Chromosome"/>
</dbReference>
<reference evidence="2" key="1">
    <citation type="journal article" date="2013" name="Proc. Natl. Acad. Sci. U.S.A.">
        <title>Improving the coverage of the cyanobacterial phylum using diversity-driven genome sequencing.</title>
        <authorList>
            <person name="Shih P.M."/>
            <person name="Wu D."/>
            <person name="Latifi A."/>
            <person name="Axen S.D."/>
            <person name="Fewer D.P."/>
            <person name="Talla E."/>
            <person name="Calteau A."/>
            <person name="Cai F."/>
            <person name="Tandeau de Marsac N."/>
            <person name="Rippka R."/>
            <person name="Herdman M."/>
            <person name="Sivonen K."/>
            <person name="Coursin T."/>
            <person name="Laurent T."/>
            <person name="Goodwin L."/>
            <person name="Nolan M."/>
            <person name="Davenport K.W."/>
            <person name="Han C.S."/>
            <person name="Rubin E.M."/>
            <person name="Eisen J.A."/>
            <person name="Woyke T."/>
            <person name="Gugger M."/>
            <person name="Kerfeld C.A."/>
        </authorList>
    </citation>
    <scope>NUCLEOTIDE SEQUENCE [LARGE SCALE GENOMIC DNA]</scope>
    <source>
        <strain evidence="2">PCC 10605</strain>
    </source>
</reference>
<name>K9Z282_CYAAP</name>
<dbReference type="KEGG" id="can:Cyan10605_1192"/>
<dbReference type="eggNOG" id="ENOG502Z83U">
    <property type="taxonomic scope" value="Bacteria"/>
</dbReference>